<feature type="non-terminal residue" evidence="5">
    <location>
        <position position="1"/>
    </location>
</feature>
<dbReference type="CDD" id="cd05930">
    <property type="entry name" value="A_NRPS"/>
    <property type="match status" value="2"/>
</dbReference>
<evidence type="ECO:0000313" key="6">
    <source>
        <dbReference type="Proteomes" id="UP001595696"/>
    </source>
</evidence>
<comment type="caution">
    <text evidence="5">The sequence shown here is derived from an EMBL/GenBank/DDBJ whole genome shotgun (WGS) entry which is preliminary data.</text>
</comment>
<dbReference type="NCBIfam" id="TIGR01733">
    <property type="entry name" value="AA-adenyl-dom"/>
    <property type="match status" value="4"/>
</dbReference>
<keyword evidence="2" id="KW-0596">Phosphopantetheine</keyword>
<reference evidence="6" key="1">
    <citation type="journal article" date="2019" name="Int. J. Syst. Evol. Microbiol.">
        <title>The Global Catalogue of Microorganisms (GCM) 10K type strain sequencing project: providing services to taxonomists for standard genome sequencing and annotation.</title>
        <authorList>
            <consortium name="The Broad Institute Genomics Platform"/>
            <consortium name="The Broad Institute Genome Sequencing Center for Infectious Disease"/>
            <person name="Wu L."/>
            <person name="Ma J."/>
        </authorList>
    </citation>
    <scope>NUCLEOTIDE SEQUENCE [LARGE SCALE GENOMIC DNA]</scope>
    <source>
        <strain evidence="6">CGMCC 4.7330</strain>
    </source>
</reference>
<dbReference type="InterPro" id="IPR042099">
    <property type="entry name" value="ANL_N_sf"/>
</dbReference>
<dbReference type="CDD" id="cd19540">
    <property type="entry name" value="LCL_NRPS-like"/>
    <property type="match status" value="4"/>
</dbReference>
<dbReference type="Gene3D" id="3.30.559.30">
    <property type="entry name" value="Nonribosomal peptide synthetase, condensation domain"/>
    <property type="match status" value="6"/>
</dbReference>
<comment type="cofactor">
    <cofactor evidence="1">
        <name>pantetheine 4'-phosphate</name>
        <dbReference type="ChEBI" id="CHEBI:47942"/>
    </cofactor>
</comment>
<dbReference type="SUPFAM" id="SSF56801">
    <property type="entry name" value="Acetyl-CoA synthetase-like"/>
    <property type="match status" value="6"/>
</dbReference>
<feature type="domain" description="Carrier" evidence="4">
    <location>
        <begin position="3469"/>
        <end position="3544"/>
    </location>
</feature>
<gene>
    <name evidence="5" type="ORF">ACFO0B_00010</name>
</gene>
<organism evidence="5 6">
    <name type="scientific">Nocardia jiangsuensis</name>
    <dbReference type="NCBI Taxonomy" id="1691563"/>
    <lineage>
        <taxon>Bacteria</taxon>
        <taxon>Bacillati</taxon>
        <taxon>Actinomycetota</taxon>
        <taxon>Actinomycetes</taxon>
        <taxon>Mycobacteriales</taxon>
        <taxon>Nocardiaceae</taxon>
        <taxon>Nocardia</taxon>
    </lineage>
</organism>
<dbReference type="InterPro" id="IPR036736">
    <property type="entry name" value="ACP-like_sf"/>
</dbReference>
<dbReference type="Pfam" id="PF00668">
    <property type="entry name" value="Condensation"/>
    <property type="match status" value="5"/>
</dbReference>
<dbReference type="NCBIfam" id="NF004282">
    <property type="entry name" value="PRK05691.1"/>
    <property type="match status" value="7"/>
</dbReference>
<feature type="domain" description="Carrier" evidence="4">
    <location>
        <begin position="2399"/>
        <end position="2479"/>
    </location>
</feature>
<dbReference type="InterPro" id="IPR009081">
    <property type="entry name" value="PP-bd_ACP"/>
</dbReference>
<dbReference type="NCBIfam" id="NF003417">
    <property type="entry name" value="PRK04813.1"/>
    <property type="match status" value="6"/>
</dbReference>
<dbReference type="SUPFAM" id="SSF47336">
    <property type="entry name" value="ACP-like"/>
    <property type="match status" value="5"/>
</dbReference>
<dbReference type="PANTHER" id="PTHR45527:SF1">
    <property type="entry name" value="FATTY ACID SYNTHASE"/>
    <property type="match status" value="1"/>
</dbReference>
<sequence>VTVTDFVPSMLTVFVAHATAEQVATLRAVFVIGEALPPETAAGLRAISSAGLHNLYGPTEAAVSVTYWEATTADTVTVPIGIPEWNVAVYVLDGRLRPAAIGAPGELYLGGRQLARGYRGRADLTSDRFVANPFAAPGERMYRTGDLVRWNSDGVLEYIGRTDFQVKFRGQRIELGEIETVLLANPAISQAAVLVLDTATGQQLVAYVVPAPGATIDPAVATRTAAERLPSYMVPAALVVLDAFPLNTSGKLDRKGLPEPVFTADAAGFRAPRTAAEEIVAGIFADVLSQERVGADDNFFELGGNSLVATQVVARIGAAFGIRLGVRALFETPTVAAIAARAEHTTPAEVARPALTARQHPELVPLSLAQQRMWFLNQFDPTVPTYNLPFVVRLRGHVDVPALRAALTDVVVRQESLRTVFPDADGGFQKVLPIDEVDLGITLQTIEAADLPGELRSFASRGFDVSEDLPIRMRVFHLAGSHNGTGDYAVAFVVHHIAADGFSFGPLARDVAAAYLARAAGQEPNWTPLPVQYRDYTLWQRELLGAESDPESMAAGQIAYWRTTLADLPDQLDLPFDRPRPQAQSFQGAQLGFDIDAELHAQLAALARAEGVTLFMVVHAALALLLSRLSGSSDIAVGTPIAGRGEEALDDLIGMFVNTLVLRTQVQQGQTFTEFLGAARELDLAAFAHADVPFERLVEVLNPARSQARHPLFQVMLSFQELANGTVELPGLSVSAEELEVAIAKFDLQWTLTEHRGAKGEAGGIAGVVNFATDLFDAATVASFAERFVRVLRAVVADPAVPVGAVDVLDAAERDDLIARTGAPAVPPRPLAELMAAAAAVDPAAPAVIFDGVPTSYGELDEQSNRLARSLIADGIGAEDLVAVAVPRSADSVFAAWAVAKTGAAFVPVDPNYPAERIAHMVTDSGSPIGLTVRSVRAGLPESVRWLVLEDLELAGIDGSVITDAERVRALRPEHPAYVIYTSGSTGVPKGVVVTHSGLANFAAEQAERYGLDSRSRALHFASPSFDASILELLLALARGGALVVVPPGVYGGEELSELIRDEAVTHAFITPAALATFDPSGLDTLAVLVAGGEACPPELVAKWAVPLPGGAARAFHNGYGPTETTIMTNISAPLRPGEPVTIGGPTRGMQSLILDSRLRPVPVGVAGELYLSGVQLARGYHARPGLTAERFVANPFAAGQRMYRTGDVVRWTRTGEVEYVGRSDFQVKVRGFRIELGEIDAALAAHESVDFAVTIGHRGTAGGTSLVSYVVAAQAHSIDVAELTEHVEARLPGYMVPSSIMVLDRIPLTPVGKLDRRALPAPVFEVKEFRAPSTPIEEIVAAVFAEVLDLARVGVDDDFFELGGNSLIATQVASRVGIALDTRVPVRTVFEAPTVAALAARVESQAGEGARKALVARERPEQVPLSLAQQRMWFLNRFDTASAVNNIPVAIRLSGELDIAALQVAVIDVIDRHESLRTVFPETVGGPVQVVLDAAQIVPDLTPYRVSEDTLLEHLIDLATMAFDVTSEVPLHARLFEISETEYVLCMVVHHISADGWSMAPLSRDVIVAYAARTTWEAPAWTELPVQYADYALWQREVLGSEDDPESLIAAQIDYWSRELADLPDELALPADRPRPAVAGYRGGTYSFVVSAATQHALVELGRKHNASPFMVVHSALAVLLARLSGTDDIAIGTPVAGRGEAALDDLVGMFVNTLVLRTRVAAGQTFAELLAQARETDLHAFAHADLPFERLVEILNPARSQARHPLFQVMLAFQNTKQARLELPGLSVTGIDYDANLAKFDLQLTMQEIRDGNGEAAGMSAEFSYAVDLFDEATVAAFAHRLDRVLAAVIADPDLPVGDISLLDERERELALRGWNDTSYPLDPAETLVSAFAAQERRTPGAVAIVDPATGTTLTYAEFGARVHRLARYLVAAGAGPERLIGLALRRSVDLVVAAYAVQEAGGGYVPLDLDQPAERIAHVLETARPAAVLTSGDTGFTADGIPVFVLDGLALDGYADTPLTDADRIAPLRPHNPAYVIFTSGSTGRPKGVALPHAAVVNQVRWITAEYGIGVDDVVLFKTPATFDVSVWELFGPLSVGGRMVVASPDGHRDPAYLAEVIAAERVTMTSFVPSMLSVFASTVEAAGISSGALDSLRVVLVAGEAFTADSVQAMRRVSSAELHNLYGPTEFAVHATHHAVPVEVAGAVPIGLPVWNAEAYVLDARMHPVAPGIAGELYLAGAQLARGYFGRADLTADRFVANPYGGRGARMYRTGDLVTRDGFGAIVYLGRTDFQVKLRGLRIELGEIETALTAHETVAQAVALVRSDDRLGDRLVAYVVPSSTPIDVAAVREHVAAQLPSYMVPAALVVLAELPLNANGKLDRRALPEPEFEVREFRAPATPVQELVADTFARVLGIEVDGDRPIGQDDDFFDLGGNSLIATQVVARLGAALNTRVPVRMVFEAPTVAALAARVEAGAGSGRGRELVAGARPATIPLSLAQQRMWFLNRFDSATAVNNIPMAVRLTGALDTDALRRAVADVIERHEVLRTVYPETADGHGVQVVLPASQVGIDLTPITVAEAELEERISELVLAGFDVTTAVPVRAALLRVAGSMDGSQPDTHVLVFVVHHISGDGWSVQPLAKDVMIAYAARSRGEAPGWAPLPVQYADYALWQRETLGSEDEPDSLIAQQVRYWSANLAGLPDQLDLPADRSRPAVASNRGGVHAFWLDADLVHGLNSMARAHGASLFMVVHAALAALLARLSNSDDVAIGTAVAGRGEAALDDAIGMFVNTLVLRSAVDPAEPFVELLTRTRETDLAAFGHADLPFERLVEILNPARSQARHPLFQVMLSFQNTGEATFTLPGLEVAGVPLDVVTAKFDLHLNLTSAGEHEGMAAEFAYATDLFDPATVNGFALRLVRLLTAAVAAPATPVGEIELLDAAERTRVLETWNATAHPVDSAATLVSLFEAQAARTPDAPALTFEGETLSYAEFADRVHRLARHLIDLGVGPDALVALGMRRSFELVIGMYAVSAAGGAYVPLDPDHPAERIAYVLETARPVAVLTTERDGFAAPGVRTVAIDGLDLAELSGAPIAAAERRAPLRPSNTAYVIFTSGSTGRPKGVAVTHGAIVNRLVWMQAEYGLDATDTVLQKTPATFDVSVWEFFWPLQLGARLVVARPDGHRDPGYLVRIITEERVTVAHFVPSMMSVFVAEERADECTSLRAVFASGEALPAATAQRLVELTGARLHNLYGPTEAAVDVTFHEVTEADAVTVPIGAPVFNTRVYVLDSRLRPVPAGVPGELYLAGAQLARGYVARPELTADRFVASPYGEPGARMYRTGDLVTWRANGELEYLGRTDFQVKLRGLRIELGEIESALTALPSIAQSVVLVRSDDRLGDQLVAYVIPAAGATVDIEAVRAELGGELPGYMVPNAFVLLDAFPLNPSGKLDRRALPAPVFEAKVFRAPSTPIEEIVANTFADVLGVGRVGVDDDFFELGGNSLLATQVTARIGAALDTQLAVRDLFEASTVAALATRVERAAGSGRARPVLVAGERPEQIPLSPAQARYWFLNQFDTTTSAVDNIPLAVRLSGALDVTALEQAIGDVFARHEVLRTTYPSAEEGPRQVILPAGRTAPTLAITDVTEADLVPAVIRFAMTTFDVTVEVPLAVALFRITEATETPEHVVAFVVHHVAADGASMGPLARDLMAAYIARVGGEAPSWTPLPVQYADYALWQREVLGAEDDPESLVARQVAYWKAALDGLPDQLELPADRPRPPAQSFHGKAIRFEISPDRHQALAELARANQSSLFMVVHAALAVLLARLSGTEDIAVGTPIAGRGERELDDLIGMFVNTLVFRTRVRPEVGFAGLLAEVRDRDLEAFANADVPFERLVEVLNPERSTARNPLFQIGLSFQNLAETTITLPGLTVSAVDFDSQLAKTDLHVTLYDRYAEDGTPAEIITEFGYATDLFDEATVQGFADRFLRVLDAVIADPAVAVGELELLAADESERILDTWNDTAHPVDTAATLVSLLNASVEAQRENTALISPDGELSYAGLGVRVNRLARYLIERGVGPEDRVALAIRRSADLVIAMYAVAVAGAAYVPVDPDQPAERVEYILGTAAPTCVLTTAGDAFATTAAEVVVLDELDLAGLDGAPVRPAERRAALTPANTAYVIFTSGSTGQPKGVAVPHGAIANQLQWKTAEYGLGADDAVLLKTAATFDLSVWEFWSAAAAGGTLVIATADGHRDPAYLRTLMAETGVTTLHVVPSMLDALLTEADGTLPGSLRRVLAIGEALPAATAQRFRRGNAAGLFNLYGPTEAAVSITAHEVTAGDVVSVPIGVPEWNSRVYVLDSRLRPVPVGVSGELYLAGAQLARGYFARPELTADRFVASPFEPGARMYRTGDLVAWNAGGELEYRGRTDFQVKIRGFRIELGEIEAALLRQPGIAAAAVLARTDPGLGDRLVAYVVPAAELDKRALAHALAGELPSYMVPSAFVELAALPLNANGKLDRNALPEPEFEKAVFRAPSTPAEKLVARVFADVLGAEQIGADDDFFALGGNSILSIQLVSRAKTLGAVFSVRDVFDQRSVAGLAAVAGAVTGRQRLAELSGGGIGEVALPPALVALDGSDAVALRLPTGTGEQELRAALAAVLDRHEALRLRRTDAVLELRERGAVAVADVLRNERVTALEPDSAVADAAPSDAAELDAALARALATEAAALDPGAGIVFRAVRFAVDGGADVLLLVAHRLAVDPASWRIITGDLGRALAQATAGEVVELPAAETSLRRWLHEVAQDRETVAVTTEVDAFGAADAPVQHVRAVLPAAESDAVLRVVPGLYHGVATDALLTALALATARWTGNAAATVRYVNDLRPVAAERGAELTRTVGDFTVTHPLRLDLGAAGVGEGEALKLVKEQVLAVPEHGYPALFAAGEPGGITFRFAGARVEGFDEYPLPAVAAAVAGVTSAVATAGVTSASTIEGEGTAAATAGIEVLAAVGAGGELVTDFSGSLPAERLAELAELWTAALAGLAEHAGSPDAGGFTPSDMPLVRVRQGDLEEWERGYPGLAEVWPLTPLQSGLLFHALMTTASTDIYVMQAMVDLLGTVDADRLHTAAQGILDRYPNLRAGFVTDSDGQAVQVVPERAEVPWREVDLTDRDDPAAALRELLAADQATRFDMAAPPLVRFTLYRTAAEQYHLSITTHHVLIDGWSMPLLMQDLLVLYAVHGNRSQLPAVTPYRDFLGWLGERDLNASLRTWAEALEGAAEPTELASAARGPERYETGKLITSIDPERARRLTKHCADLGVTVNTLVQAAWGILIGRLTGRTDVVFGATVSGRPAELPGVESMVGLFINTLPVRVRIDDHAPIADQLVRLQREQADLLDHHYVGLAEIQRSAGAGSLFDTLLVFESYPIDREAIAAASSIDGMSVNGVGVLSNTHYPMTLQVTAESTIEFAFEYLTSRFTADEVRTLAARLMRVLEGLLGDPDGLVGDIDILDAEERSRLLAESGVVAAAPEPVNRVGARTVSKVLGEVVEADPEAPALLAGEDELPYHVLDRRSSQLARVLIGRGIGPDDVVAVALPRSVDSIVAVWAVQKAGAAALLDAVTGARYGIGSGAGELEWIDPADAAVRSAIAEAPAHPVSYADRVRPLGEESPAFVLADGTVFSQVAALDLALRARDEHGVDYESTTYTTATGGLVAVVEFLAAATAGALSVLPTGAVGDDLADGEVSHWFVAAGDDTSAAGDEVTIVTVE</sequence>
<keyword evidence="3" id="KW-0597">Phosphoprotein</keyword>
<evidence type="ECO:0000256" key="2">
    <source>
        <dbReference type="ARBA" id="ARBA00022450"/>
    </source>
</evidence>
<dbReference type="InterPro" id="IPR010071">
    <property type="entry name" value="AA_adenyl_dom"/>
</dbReference>
<dbReference type="CDD" id="cd17646">
    <property type="entry name" value="A_NRPS_AB3403-like"/>
    <property type="match status" value="2"/>
</dbReference>
<dbReference type="PROSITE" id="PS50075">
    <property type="entry name" value="CARRIER"/>
    <property type="match status" value="5"/>
</dbReference>
<dbReference type="InterPro" id="IPR025110">
    <property type="entry name" value="AMP-bd_C"/>
</dbReference>
<evidence type="ECO:0000313" key="5">
    <source>
        <dbReference type="EMBL" id="MFC3960366.1"/>
    </source>
</evidence>
<dbReference type="PROSITE" id="PS00455">
    <property type="entry name" value="AMP_BINDING"/>
    <property type="match status" value="4"/>
</dbReference>
<dbReference type="CDD" id="cd19543">
    <property type="entry name" value="DCL_NRPS"/>
    <property type="match status" value="1"/>
</dbReference>
<dbReference type="Proteomes" id="UP001595696">
    <property type="component" value="Unassembled WGS sequence"/>
</dbReference>
<dbReference type="PROSITE" id="PS00012">
    <property type="entry name" value="PHOSPHOPANTETHEINE"/>
    <property type="match status" value="5"/>
</dbReference>
<dbReference type="SMART" id="SM00823">
    <property type="entry name" value="PKS_PP"/>
    <property type="match status" value="5"/>
</dbReference>
<accession>A0ABV8DL99</accession>
<feature type="domain" description="Carrier" evidence="4">
    <location>
        <begin position="4533"/>
        <end position="4607"/>
    </location>
</feature>
<dbReference type="SMART" id="SM01294">
    <property type="entry name" value="PKS_PP_betabranch"/>
    <property type="match status" value="1"/>
</dbReference>
<dbReference type="Pfam" id="PF13193">
    <property type="entry name" value="AMP-binding_C"/>
    <property type="match status" value="5"/>
</dbReference>
<keyword evidence="6" id="KW-1185">Reference proteome</keyword>
<dbReference type="Pfam" id="PF00550">
    <property type="entry name" value="PP-binding"/>
    <property type="match status" value="5"/>
</dbReference>
<dbReference type="Gene3D" id="3.40.50.980">
    <property type="match status" value="8"/>
</dbReference>
<dbReference type="Gene3D" id="3.40.50.12780">
    <property type="entry name" value="N-terminal domain of ligase-like"/>
    <property type="match status" value="2"/>
</dbReference>
<proteinExistence type="predicted"/>
<feature type="domain" description="Carrier" evidence="4">
    <location>
        <begin position="1332"/>
        <end position="1407"/>
    </location>
</feature>
<dbReference type="SUPFAM" id="SSF52777">
    <property type="entry name" value="CoA-dependent acyltransferases"/>
    <property type="match status" value="12"/>
</dbReference>
<dbReference type="Gene3D" id="3.30.559.10">
    <property type="entry name" value="Chloramphenicol acetyltransferase-like domain"/>
    <property type="match status" value="6"/>
</dbReference>
<name>A0ABV8DL99_9NOCA</name>
<dbReference type="EMBL" id="JBHSAX010000002">
    <property type="protein sequence ID" value="MFC3960366.1"/>
    <property type="molecule type" value="Genomic_DNA"/>
</dbReference>
<dbReference type="Gene3D" id="1.10.1200.10">
    <property type="entry name" value="ACP-like"/>
    <property type="match status" value="5"/>
</dbReference>
<evidence type="ECO:0000259" key="4">
    <source>
        <dbReference type="PROSITE" id="PS50075"/>
    </source>
</evidence>
<dbReference type="InterPro" id="IPR006162">
    <property type="entry name" value="Ppantetheine_attach_site"/>
</dbReference>
<evidence type="ECO:0000256" key="3">
    <source>
        <dbReference type="ARBA" id="ARBA00022553"/>
    </source>
</evidence>
<evidence type="ECO:0000256" key="1">
    <source>
        <dbReference type="ARBA" id="ARBA00001957"/>
    </source>
</evidence>
<feature type="domain" description="Carrier" evidence="4">
    <location>
        <begin position="271"/>
        <end position="346"/>
    </location>
</feature>
<protein>
    <submittedName>
        <fullName evidence="5">Non-ribosomal peptide synthase/polyketide synthase</fullName>
    </submittedName>
</protein>
<dbReference type="InterPro" id="IPR000873">
    <property type="entry name" value="AMP-dep_synth/lig_dom"/>
</dbReference>
<dbReference type="InterPro" id="IPR020845">
    <property type="entry name" value="AMP-binding_CS"/>
</dbReference>
<dbReference type="RefSeq" id="WP_378610152.1">
    <property type="nucleotide sequence ID" value="NZ_JBHSAX010000002.1"/>
</dbReference>
<dbReference type="PANTHER" id="PTHR45527">
    <property type="entry name" value="NONRIBOSOMAL PEPTIDE SYNTHETASE"/>
    <property type="match status" value="1"/>
</dbReference>
<dbReference type="Gene3D" id="3.30.300.30">
    <property type="match status" value="5"/>
</dbReference>
<dbReference type="InterPro" id="IPR020806">
    <property type="entry name" value="PKS_PP-bd"/>
</dbReference>
<dbReference type="Pfam" id="PF00501">
    <property type="entry name" value="AMP-binding"/>
    <property type="match status" value="6"/>
</dbReference>
<dbReference type="Gene3D" id="2.30.38.10">
    <property type="entry name" value="Luciferase, Domain 3"/>
    <property type="match status" value="4"/>
</dbReference>
<dbReference type="InterPro" id="IPR001242">
    <property type="entry name" value="Condensation_dom"/>
</dbReference>
<dbReference type="InterPro" id="IPR045851">
    <property type="entry name" value="AMP-bd_C_sf"/>
</dbReference>
<dbReference type="InterPro" id="IPR023213">
    <property type="entry name" value="CAT-like_dom_sf"/>
</dbReference>